<dbReference type="Proteomes" id="UP001187471">
    <property type="component" value="Unassembled WGS sequence"/>
</dbReference>
<accession>A0AA88UR20</accession>
<evidence type="ECO:0000313" key="2">
    <source>
        <dbReference type="EMBL" id="KAK2994935.1"/>
    </source>
</evidence>
<dbReference type="EMBL" id="JAVXUO010000156">
    <property type="protein sequence ID" value="KAK2994935.1"/>
    <property type="molecule type" value="Genomic_DNA"/>
</dbReference>
<name>A0AA88UR20_9ASTE</name>
<reference evidence="2" key="1">
    <citation type="submission" date="2022-12" db="EMBL/GenBank/DDBJ databases">
        <title>Draft genome assemblies for two species of Escallonia (Escalloniales).</title>
        <authorList>
            <person name="Chanderbali A."/>
            <person name="Dervinis C."/>
            <person name="Anghel I."/>
            <person name="Soltis D."/>
            <person name="Soltis P."/>
            <person name="Zapata F."/>
        </authorList>
    </citation>
    <scope>NUCLEOTIDE SEQUENCE</scope>
    <source>
        <strain evidence="2">UCBG92.1500</strain>
        <tissue evidence="2">Leaf</tissue>
    </source>
</reference>
<gene>
    <name evidence="2" type="ORF">RJ640_013179</name>
</gene>
<organism evidence="2 3">
    <name type="scientific">Escallonia rubra</name>
    <dbReference type="NCBI Taxonomy" id="112253"/>
    <lineage>
        <taxon>Eukaryota</taxon>
        <taxon>Viridiplantae</taxon>
        <taxon>Streptophyta</taxon>
        <taxon>Embryophyta</taxon>
        <taxon>Tracheophyta</taxon>
        <taxon>Spermatophyta</taxon>
        <taxon>Magnoliopsida</taxon>
        <taxon>eudicotyledons</taxon>
        <taxon>Gunneridae</taxon>
        <taxon>Pentapetalae</taxon>
        <taxon>asterids</taxon>
        <taxon>campanulids</taxon>
        <taxon>Escalloniales</taxon>
        <taxon>Escalloniaceae</taxon>
        <taxon>Escallonia</taxon>
    </lineage>
</organism>
<keyword evidence="3" id="KW-1185">Reference proteome</keyword>
<comment type="caution">
    <text evidence="2">The sequence shown here is derived from an EMBL/GenBank/DDBJ whole genome shotgun (WGS) entry which is preliminary data.</text>
</comment>
<feature type="region of interest" description="Disordered" evidence="1">
    <location>
        <begin position="1"/>
        <end position="46"/>
    </location>
</feature>
<proteinExistence type="predicted"/>
<evidence type="ECO:0000256" key="1">
    <source>
        <dbReference type="SAM" id="MobiDB-lite"/>
    </source>
</evidence>
<evidence type="ECO:0000313" key="3">
    <source>
        <dbReference type="Proteomes" id="UP001187471"/>
    </source>
</evidence>
<protein>
    <submittedName>
        <fullName evidence="2">Uncharacterized protein</fullName>
    </submittedName>
</protein>
<sequence>MGLNEPKSGQAPRIENPEALDETTDTEIRAGDQQQVPETPNLKRRTQSLLEDGQLNLEKIEGNKNPADMLTKRLRIPQGMEGGFGSEHFIAQRRLLWLMTKLHFQAVDVPLSSTFSRESAMQELLRCTNYCYGGGRSSFAEALKEVRIE</sequence>
<dbReference type="AlphaFoldDB" id="A0AA88UR20"/>